<comment type="caution">
    <text evidence="2">The sequence shown here is derived from an EMBL/GenBank/DDBJ whole genome shotgun (WGS) entry which is preliminary data.</text>
</comment>
<dbReference type="PANTHER" id="PTHR41339:SF1">
    <property type="entry name" value="SECRETED PROTEIN"/>
    <property type="match status" value="1"/>
</dbReference>
<gene>
    <name evidence="2" type="ORF">DCP75_03240</name>
</gene>
<protein>
    <submittedName>
        <fullName evidence="2">Uncharacterized protein</fullName>
    </submittedName>
</protein>
<evidence type="ECO:0000313" key="2">
    <source>
        <dbReference type="EMBL" id="HAN26733.1"/>
    </source>
</evidence>
<evidence type="ECO:0000313" key="3">
    <source>
        <dbReference type="Proteomes" id="UP000259273"/>
    </source>
</evidence>
<sequence length="476" mass="48735">MKLKKLAIATAMLGSVGGLYGCSEGDSATINIDAPTEIVNPPVDGGGDGSGSASTCPDWSSARPKDADGNDVCQLPSTVLADRTLTSDKVWYMESRVTVGNGNQEMSIDEGTLASGDPVTNVTMTIEAGTQIKGQTGSFANLIITRGSMLMAEGTADAPIVFSSDDAGFDGAGEWGGLIMHGYAPHNECLTADQGAVACNVDSEGESGFGGGYSPDDSSGVLRYVIVTEGGFEFATGNEINGISLIGVGSGTEMEYIQVNGNADDGIEFYGGSVSVRYMVLTGNQDDSVDWDEGWSGNLQFLLVDQGPDATGNVIEADTEGTLDFLSLPTIANATFIGGGSNATGAVFKATSGGFVHHSVFTYDDAFTAETTCVDASRAAQVGTELVYTNVVADCDVGGDVVLLPALASDVALDANYASQAPEAAAVGVLDIDNINATYSASLADPAFFEATDYAGAVDPSASSAWFEGWTVSGSL</sequence>
<dbReference type="AlphaFoldDB" id="A0A3C1KJU2"/>
<feature type="region of interest" description="Disordered" evidence="1">
    <location>
        <begin position="42"/>
        <end position="70"/>
    </location>
</feature>
<dbReference type="PANTHER" id="PTHR41339">
    <property type="entry name" value="LIPL48"/>
    <property type="match status" value="1"/>
</dbReference>
<name>A0A3C1KJU2_9GAMM</name>
<dbReference type="STRING" id="1121937.GCA_000423125_01608"/>
<reference evidence="2 3" key="1">
    <citation type="journal article" date="2018" name="Nat. Biotechnol.">
        <title>A standardized bacterial taxonomy based on genome phylogeny substantially revises the tree of life.</title>
        <authorList>
            <person name="Parks D.H."/>
            <person name="Chuvochina M."/>
            <person name="Waite D.W."/>
            <person name="Rinke C."/>
            <person name="Skarshewski A."/>
            <person name="Chaumeil P.A."/>
            <person name="Hugenholtz P."/>
        </authorList>
    </citation>
    <scope>NUCLEOTIDE SEQUENCE [LARGE SCALE GENOMIC DNA]</scope>
    <source>
        <strain evidence="2">UBA9158</strain>
    </source>
</reference>
<dbReference type="Proteomes" id="UP000259273">
    <property type="component" value="Unassembled WGS sequence"/>
</dbReference>
<evidence type="ECO:0000256" key="1">
    <source>
        <dbReference type="SAM" id="MobiDB-lite"/>
    </source>
</evidence>
<dbReference type="EMBL" id="DMND01000054">
    <property type="protein sequence ID" value="HAN26733.1"/>
    <property type="molecule type" value="Genomic_DNA"/>
</dbReference>
<dbReference type="PROSITE" id="PS51257">
    <property type="entry name" value="PROKAR_LIPOPROTEIN"/>
    <property type="match status" value="1"/>
</dbReference>
<proteinExistence type="predicted"/>
<organism evidence="2 3">
    <name type="scientific">Haliea salexigens</name>
    <dbReference type="NCBI Taxonomy" id="287487"/>
    <lineage>
        <taxon>Bacteria</taxon>
        <taxon>Pseudomonadati</taxon>
        <taxon>Pseudomonadota</taxon>
        <taxon>Gammaproteobacteria</taxon>
        <taxon>Cellvibrionales</taxon>
        <taxon>Halieaceae</taxon>
        <taxon>Haliea</taxon>
    </lineage>
</organism>
<accession>A0A3C1KJU2</accession>